<evidence type="ECO:0008006" key="3">
    <source>
        <dbReference type="Google" id="ProtNLM"/>
    </source>
</evidence>
<dbReference type="GeneID" id="55616187"/>
<reference evidence="1 2" key="1">
    <citation type="submission" date="2019-04" db="EMBL/GenBank/DDBJ databases">
        <authorList>
            <person name="Gao M."/>
            <person name="Bai C."/>
            <person name="Tong Y."/>
            <person name="Xu X."/>
        </authorList>
    </citation>
    <scope>NUCLEOTIDE SEQUENCE [LARGE SCALE GENOMIC DNA]</scope>
    <source>
        <strain evidence="1 2">Vibrio alginolyticus VA1</strain>
    </source>
</reference>
<dbReference type="RefSeq" id="YP_009845824.1">
    <property type="nucleotide sequence ID" value="NC_048765.1"/>
</dbReference>
<accession>A0A4Y5TVE6</accession>
<protein>
    <recommendedName>
        <fullName evidence="3">ParB/Sulfiredoxin domain-containing protein</fullName>
    </recommendedName>
</protein>
<organism evidence="1 2">
    <name type="scientific">Vibrio phage VAP7</name>
    <dbReference type="NCBI Taxonomy" id="2584487"/>
    <lineage>
        <taxon>Viruses</taxon>
        <taxon>Duplodnaviria</taxon>
        <taxon>Heunggongvirae</taxon>
        <taxon>Uroviricota</taxon>
        <taxon>Caudoviricetes</taxon>
        <taxon>Pantevenvirales</taxon>
        <taxon>Ackermannviridae</taxon>
        <taxon>Vapseptimavirus</taxon>
        <taxon>Vapseptimavirus VAP7</taxon>
    </lineage>
</organism>
<evidence type="ECO:0000313" key="1">
    <source>
        <dbReference type="EMBL" id="QDB73350.1"/>
    </source>
</evidence>
<proteinExistence type="predicted"/>
<sequence length="157" mass="18271">MSTPILFFRDVLTVINNLQVPAGNLGVTRRNMPQIDEDMIDTFLSALESEKIGYKNDSEYANTLKLTQSEVNKSKVWHIIRNMRRSGRGKGRFPRIFVSRDNYVLDGSHRLVAALNINRRMKMQIVRVDMNAYELINLLKKDPQKFGVRYRSYTDSE</sequence>
<keyword evidence="2" id="KW-1185">Reference proteome</keyword>
<name>A0A4Y5TVE6_9CAUD</name>
<dbReference type="KEGG" id="vg:55616187"/>
<dbReference type="EMBL" id="MK795384">
    <property type="protein sequence ID" value="QDB73350.1"/>
    <property type="molecule type" value="Genomic_DNA"/>
</dbReference>
<dbReference type="Proteomes" id="UP000318470">
    <property type="component" value="Segment"/>
</dbReference>
<evidence type="ECO:0000313" key="2">
    <source>
        <dbReference type="Proteomes" id="UP000318470"/>
    </source>
</evidence>